<sequence length="306" mass="34463">MTDLRPSEREGKPAKKASTTSALFRFLTKKTSSPQNVNPNESLNTARNISASESKQSIPIQQPPSFSRQSNIPASSASIVASGGFTQRKTAIPQPSIQNQQKQQSNARIENLKCSTPPNFDLPPIYEVRSCGSETGTDPLETINSKIEDVLYKTDNQRWSNFWTVIEEATQVKRENIAYVLVGICAILSIWSSLGDSVSVFVGFAYPSIATYKILNPSPRSPPISTTESFHWFRYWSIFAFIQCIDVVFGKLFSVFPLYQICKVLIFLATQYSHWNVSGYVYAYAVMPVVKWIKKFCDKYVFNKSK</sequence>
<dbReference type="AlphaFoldDB" id="A0A914R3X8"/>
<feature type="region of interest" description="Disordered" evidence="2">
    <location>
        <begin position="1"/>
        <end position="72"/>
    </location>
</feature>
<feature type="transmembrane region" description="Helical" evidence="1">
    <location>
        <begin position="176"/>
        <end position="192"/>
    </location>
</feature>
<feature type="compositionally biased region" description="Low complexity" evidence="2">
    <location>
        <begin position="92"/>
        <end position="106"/>
    </location>
</feature>
<dbReference type="Proteomes" id="UP000887578">
    <property type="component" value="Unplaced"/>
</dbReference>
<dbReference type="Pfam" id="PF03134">
    <property type="entry name" value="TB2_DP1_HVA22"/>
    <property type="match status" value="1"/>
</dbReference>
<feature type="region of interest" description="Disordered" evidence="2">
    <location>
        <begin position="92"/>
        <end position="114"/>
    </location>
</feature>
<comment type="subcellular location">
    <subcellularLocation>
        <location evidence="1">Membrane</location>
        <topology evidence="1">Multi-pass membrane protein</topology>
    </subcellularLocation>
</comment>
<name>A0A914R3X8_9BILA</name>
<keyword evidence="1" id="KW-0472">Membrane</keyword>
<dbReference type="PANTHER" id="PTHR12300">
    <property type="entry name" value="HVA22-LIKE PROTEINS"/>
    <property type="match status" value="1"/>
</dbReference>
<protein>
    <recommendedName>
        <fullName evidence="1">Receptor expression-enhancing protein</fullName>
    </recommendedName>
</protein>
<accession>A0A914R3X8</accession>
<evidence type="ECO:0000256" key="2">
    <source>
        <dbReference type="SAM" id="MobiDB-lite"/>
    </source>
</evidence>
<feature type="compositionally biased region" description="Polar residues" evidence="2">
    <location>
        <begin position="29"/>
        <end position="72"/>
    </location>
</feature>
<proteinExistence type="inferred from homology"/>
<keyword evidence="1" id="KW-0812">Transmembrane</keyword>
<evidence type="ECO:0000256" key="1">
    <source>
        <dbReference type="RuleBase" id="RU362006"/>
    </source>
</evidence>
<feature type="transmembrane region" description="Helical" evidence="1">
    <location>
        <begin position="235"/>
        <end position="259"/>
    </location>
</feature>
<evidence type="ECO:0000313" key="3">
    <source>
        <dbReference type="Proteomes" id="UP000887578"/>
    </source>
</evidence>
<evidence type="ECO:0000313" key="4">
    <source>
        <dbReference type="WBParaSite" id="PDA_v2.g9296.t1"/>
    </source>
</evidence>
<comment type="similarity">
    <text evidence="1">Belongs to the DP1 family.</text>
</comment>
<keyword evidence="1" id="KW-1133">Transmembrane helix</keyword>
<dbReference type="InterPro" id="IPR004345">
    <property type="entry name" value="TB2_DP1_HVA22"/>
</dbReference>
<dbReference type="WBParaSite" id="PDA_v2.g9296.t1">
    <property type="protein sequence ID" value="PDA_v2.g9296.t1"/>
    <property type="gene ID" value="PDA_v2.g9296"/>
</dbReference>
<keyword evidence="3" id="KW-1185">Reference proteome</keyword>
<organism evidence="3 4">
    <name type="scientific">Panagrolaimus davidi</name>
    <dbReference type="NCBI Taxonomy" id="227884"/>
    <lineage>
        <taxon>Eukaryota</taxon>
        <taxon>Metazoa</taxon>
        <taxon>Ecdysozoa</taxon>
        <taxon>Nematoda</taxon>
        <taxon>Chromadorea</taxon>
        <taxon>Rhabditida</taxon>
        <taxon>Tylenchina</taxon>
        <taxon>Panagrolaimomorpha</taxon>
        <taxon>Panagrolaimoidea</taxon>
        <taxon>Panagrolaimidae</taxon>
        <taxon>Panagrolaimus</taxon>
    </lineage>
</organism>
<feature type="compositionally biased region" description="Basic and acidic residues" evidence="2">
    <location>
        <begin position="1"/>
        <end position="13"/>
    </location>
</feature>
<dbReference type="GO" id="GO:0016020">
    <property type="term" value="C:membrane"/>
    <property type="evidence" value="ECO:0007669"/>
    <property type="project" value="UniProtKB-SubCell"/>
</dbReference>
<reference evidence="4" key="1">
    <citation type="submission" date="2022-11" db="UniProtKB">
        <authorList>
            <consortium name="WormBaseParasite"/>
        </authorList>
    </citation>
    <scope>IDENTIFICATION</scope>
</reference>